<proteinExistence type="predicted"/>
<feature type="transmembrane region" description="Helical" evidence="6">
    <location>
        <begin position="207"/>
        <end position="235"/>
    </location>
</feature>
<accession>A0A7C4NLN3</accession>
<feature type="transmembrane region" description="Helical" evidence="6">
    <location>
        <begin position="374"/>
        <end position="398"/>
    </location>
</feature>
<sequence>MLRSFAMKLTKLKLVVILLTLIIVSYVLMTAIKVGDDLFGLTLAENWCKERNLNSNNISITLCINQLNSNTLAFEQALALTLFLFVVIATVIKMEWRVSVALIALSIVVFSALVAPSMLVEKAVEWNLILFLIGSMTLAGILRTMGIFRYLAVQIIKLGKRNPYIFVALIAILSFATAAVLDEVTSIVYVVMIVLELAKVLRVDVKPLIILSVLATNTGSSALPIGNPIGVYLFFTANLPIGMFLRYSFPLALANLVVVLFISFILLRKYIKSLGETLKRYSSKIDVLITHYYTTLERKQSNLVLGLLILLAFVATVSLNDIISSSLTSIAGVYVDPHALLSFIPYMYIVLSLISIRAEEIPQFLEKSVEWSSIIFFISLFILAYTLTFTGVMTKLAYTFIKISTTKTYVLYPLMFLGSAFLSSVLDNLSVIVTYTPIAISMVSMKIGSPLLYFALLFGGIFGGNYTPIGSTANIIAISLAEKKKIKINWVEWLKIALSAATMQLVVSLIWLYLNS</sequence>
<evidence type="ECO:0000313" key="9">
    <source>
        <dbReference type="EMBL" id="HGQ63628.1"/>
    </source>
</evidence>
<protein>
    <submittedName>
        <fullName evidence="9">Citrate transporter</fullName>
    </submittedName>
</protein>
<evidence type="ECO:0000256" key="5">
    <source>
        <dbReference type="ARBA" id="ARBA00023136"/>
    </source>
</evidence>
<feature type="transmembrane region" description="Helical" evidence="6">
    <location>
        <begin position="410"/>
        <end position="433"/>
    </location>
</feature>
<feature type="transmembrane region" description="Helical" evidence="6">
    <location>
        <begin position="164"/>
        <end position="195"/>
    </location>
</feature>
<dbReference type="Pfam" id="PF03600">
    <property type="entry name" value="CitMHS"/>
    <property type="match status" value="1"/>
</dbReference>
<dbReference type="PANTHER" id="PTHR43568">
    <property type="entry name" value="P PROTEIN"/>
    <property type="match status" value="1"/>
</dbReference>
<dbReference type="AlphaFoldDB" id="A0A7C4NLN3"/>
<keyword evidence="2" id="KW-0813">Transport</keyword>
<keyword evidence="5 6" id="KW-0472">Membrane</keyword>
<dbReference type="PANTHER" id="PTHR43568:SF1">
    <property type="entry name" value="P PROTEIN"/>
    <property type="match status" value="1"/>
</dbReference>
<reference evidence="9" key="1">
    <citation type="journal article" date="2020" name="mSystems">
        <title>Genome- and Community-Level Interaction Insights into Carbon Utilization and Element Cycling Functions of Hydrothermarchaeota in Hydrothermal Sediment.</title>
        <authorList>
            <person name="Zhou Z."/>
            <person name="Liu Y."/>
            <person name="Xu W."/>
            <person name="Pan J."/>
            <person name="Luo Z.H."/>
            <person name="Li M."/>
        </authorList>
    </citation>
    <scope>NUCLEOTIDE SEQUENCE [LARGE SCALE GENOMIC DNA]</scope>
    <source>
        <strain evidence="9">SpSt-637</strain>
        <strain evidence="8">SpSt-667</strain>
    </source>
</reference>
<dbReference type="EMBL" id="DTCK01000040">
    <property type="protein sequence ID" value="HGQ36308.1"/>
    <property type="molecule type" value="Genomic_DNA"/>
</dbReference>
<evidence type="ECO:0000256" key="1">
    <source>
        <dbReference type="ARBA" id="ARBA00004141"/>
    </source>
</evidence>
<dbReference type="GO" id="GO:0016020">
    <property type="term" value="C:membrane"/>
    <property type="evidence" value="ECO:0007669"/>
    <property type="project" value="UniProtKB-SubCell"/>
</dbReference>
<feature type="transmembrane region" description="Helical" evidence="6">
    <location>
        <begin position="72"/>
        <end position="92"/>
    </location>
</feature>
<dbReference type="InterPro" id="IPR051475">
    <property type="entry name" value="Diverse_Ion_Transporter"/>
</dbReference>
<organism evidence="9">
    <name type="scientific">Ignisphaera aggregans</name>
    <dbReference type="NCBI Taxonomy" id="334771"/>
    <lineage>
        <taxon>Archaea</taxon>
        <taxon>Thermoproteota</taxon>
        <taxon>Thermoprotei</taxon>
        <taxon>Desulfurococcales</taxon>
        <taxon>Desulfurococcaceae</taxon>
        <taxon>Ignisphaera</taxon>
    </lineage>
</organism>
<feature type="transmembrane region" description="Helical" evidence="6">
    <location>
        <begin position="247"/>
        <end position="267"/>
    </location>
</feature>
<gene>
    <name evidence="9" type="ORF">ENU08_00035</name>
    <name evidence="8" type="ORF">ENU41_06500</name>
</gene>
<feature type="transmembrane region" description="Helical" evidence="6">
    <location>
        <begin position="493"/>
        <end position="514"/>
    </location>
</feature>
<comment type="subcellular location">
    <subcellularLocation>
        <location evidence="1">Membrane</location>
        <topology evidence="1">Multi-pass membrane protein</topology>
    </subcellularLocation>
</comment>
<keyword evidence="4 6" id="KW-1133">Transmembrane helix</keyword>
<evidence type="ECO:0000256" key="6">
    <source>
        <dbReference type="SAM" id="Phobius"/>
    </source>
</evidence>
<feature type="transmembrane region" description="Helical" evidence="6">
    <location>
        <begin position="126"/>
        <end position="152"/>
    </location>
</feature>
<dbReference type="EMBL" id="DTBD01000002">
    <property type="protein sequence ID" value="HGQ63628.1"/>
    <property type="molecule type" value="Genomic_DNA"/>
</dbReference>
<feature type="transmembrane region" description="Helical" evidence="6">
    <location>
        <begin position="335"/>
        <end position="354"/>
    </location>
</feature>
<feature type="transmembrane region" description="Helical" evidence="6">
    <location>
        <begin position="99"/>
        <end position="120"/>
    </location>
</feature>
<feature type="transmembrane region" description="Helical" evidence="6">
    <location>
        <begin position="453"/>
        <end position="481"/>
    </location>
</feature>
<keyword evidence="3 6" id="KW-0812">Transmembrane</keyword>
<feature type="domain" description="Citrate transporter-like" evidence="7">
    <location>
        <begin position="96"/>
        <end position="401"/>
    </location>
</feature>
<evidence type="ECO:0000256" key="3">
    <source>
        <dbReference type="ARBA" id="ARBA00022692"/>
    </source>
</evidence>
<feature type="transmembrane region" description="Helical" evidence="6">
    <location>
        <begin position="303"/>
        <end position="323"/>
    </location>
</feature>
<dbReference type="InterPro" id="IPR004680">
    <property type="entry name" value="Cit_transptr-like_dom"/>
</dbReference>
<evidence type="ECO:0000256" key="4">
    <source>
        <dbReference type="ARBA" id="ARBA00022989"/>
    </source>
</evidence>
<evidence type="ECO:0000259" key="7">
    <source>
        <dbReference type="Pfam" id="PF03600"/>
    </source>
</evidence>
<dbReference type="GO" id="GO:0055085">
    <property type="term" value="P:transmembrane transport"/>
    <property type="evidence" value="ECO:0007669"/>
    <property type="project" value="InterPro"/>
</dbReference>
<feature type="transmembrane region" description="Helical" evidence="6">
    <location>
        <begin position="12"/>
        <end position="32"/>
    </location>
</feature>
<comment type="caution">
    <text evidence="9">The sequence shown here is derived from an EMBL/GenBank/DDBJ whole genome shotgun (WGS) entry which is preliminary data.</text>
</comment>
<evidence type="ECO:0000256" key="2">
    <source>
        <dbReference type="ARBA" id="ARBA00022448"/>
    </source>
</evidence>
<evidence type="ECO:0000313" key="8">
    <source>
        <dbReference type="EMBL" id="HGQ36308.1"/>
    </source>
</evidence>
<name>A0A7C4NLN3_9CREN</name>